<name>A0AAV5HZ59_9ROSI</name>
<dbReference type="AlphaFoldDB" id="A0AAV5HZ59"/>
<comment type="caution">
    <text evidence="2">The sequence shown here is derived from an EMBL/GenBank/DDBJ whole genome shotgun (WGS) entry which is preliminary data.</text>
</comment>
<evidence type="ECO:0008006" key="4">
    <source>
        <dbReference type="Google" id="ProtNLM"/>
    </source>
</evidence>
<evidence type="ECO:0000256" key="1">
    <source>
        <dbReference type="SAM" id="SignalP"/>
    </source>
</evidence>
<evidence type="ECO:0000313" key="2">
    <source>
        <dbReference type="EMBL" id="GKU91336.1"/>
    </source>
</evidence>
<keyword evidence="3" id="KW-1185">Reference proteome</keyword>
<evidence type="ECO:0000313" key="3">
    <source>
        <dbReference type="Proteomes" id="UP001054252"/>
    </source>
</evidence>
<reference evidence="2 3" key="1">
    <citation type="journal article" date="2021" name="Commun. Biol.">
        <title>The genome of Shorea leprosula (Dipterocarpaceae) highlights the ecological relevance of drought in aseasonal tropical rainforests.</title>
        <authorList>
            <person name="Ng K.K.S."/>
            <person name="Kobayashi M.J."/>
            <person name="Fawcett J.A."/>
            <person name="Hatakeyama M."/>
            <person name="Paape T."/>
            <person name="Ng C.H."/>
            <person name="Ang C.C."/>
            <person name="Tnah L.H."/>
            <person name="Lee C.T."/>
            <person name="Nishiyama T."/>
            <person name="Sese J."/>
            <person name="O'Brien M.J."/>
            <person name="Copetti D."/>
            <person name="Mohd Noor M.I."/>
            <person name="Ong R.C."/>
            <person name="Putra M."/>
            <person name="Sireger I.Z."/>
            <person name="Indrioko S."/>
            <person name="Kosugi Y."/>
            <person name="Izuno A."/>
            <person name="Isagi Y."/>
            <person name="Lee S.L."/>
            <person name="Shimizu K.K."/>
        </authorList>
    </citation>
    <scope>NUCLEOTIDE SEQUENCE [LARGE SCALE GENOMIC DNA]</scope>
    <source>
        <strain evidence="2">214</strain>
    </source>
</reference>
<dbReference type="Proteomes" id="UP001054252">
    <property type="component" value="Unassembled WGS sequence"/>
</dbReference>
<accession>A0AAV5HZ59</accession>
<proteinExistence type="predicted"/>
<protein>
    <recommendedName>
        <fullName evidence="4">Secreted protein</fullName>
    </recommendedName>
</protein>
<feature type="chain" id="PRO_5043562759" description="Secreted protein" evidence="1">
    <location>
        <begin position="16"/>
        <end position="83"/>
    </location>
</feature>
<feature type="signal peptide" evidence="1">
    <location>
        <begin position="1"/>
        <end position="15"/>
    </location>
</feature>
<sequence>MAELLLIFILRSLWGHRILVPVPSRAWFSEIFCNEFFSKIRILSLDKVVQTLSVGKIFLETIGCDHIQAPAFWKIHMLAYLSH</sequence>
<gene>
    <name evidence="2" type="ORF">SLEP1_g5223</name>
</gene>
<organism evidence="2 3">
    <name type="scientific">Rubroshorea leprosula</name>
    <dbReference type="NCBI Taxonomy" id="152421"/>
    <lineage>
        <taxon>Eukaryota</taxon>
        <taxon>Viridiplantae</taxon>
        <taxon>Streptophyta</taxon>
        <taxon>Embryophyta</taxon>
        <taxon>Tracheophyta</taxon>
        <taxon>Spermatophyta</taxon>
        <taxon>Magnoliopsida</taxon>
        <taxon>eudicotyledons</taxon>
        <taxon>Gunneridae</taxon>
        <taxon>Pentapetalae</taxon>
        <taxon>rosids</taxon>
        <taxon>malvids</taxon>
        <taxon>Malvales</taxon>
        <taxon>Dipterocarpaceae</taxon>
        <taxon>Rubroshorea</taxon>
    </lineage>
</organism>
<dbReference type="EMBL" id="BPVZ01000005">
    <property type="protein sequence ID" value="GKU91336.1"/>
    <property type="molecule type" value="Genomic_DNA"/>
</dbReference>
<keyword evidence="1" id="KW-0732">Signal</keyword>